<dbReference type="InterPro" id="IPR036317">
    <property type="entry name" value="Cullin_homology_sf"/>
</dbReference>
<organism evidence="5 6">
    <name type="scientific">Goodea atripinnis</name>
    <dbReference type="NCBI Taxonomy" id="208336"/>
    <lineage>
        <taxon>Eukaryota</taxon>
        <taxon>Metazoa</taxon>
        <taxon>Chordata</taxon>
        <taxon>Craniata</taxon>
        <taxon>Vertebrata</taxon>
        <taxon>Euteleostomi</taxon>
        <taxon>Actinopterygii</taxon>
        <taxon>Neopterygii</taxon>
        <taxon>Teleostei</taxon>
        <taxon>Neoteleostei</taxon>
        <taxon>Acanthomorphata</taxon>
        <taxon>Ovalentaria</taxon>
        <taxon>Atherinomorphae</taxon>
        <taxon>Cyprinodontiformes</taxon>
        <taxon>Goodeidae</taxon>
        <taxon>Goodea</taxon>
    </lineage>
</organism>
<evidence type="ECO:0000256" key="3">
    <source>
        <dbReference type="RuleBase" id="RU003829"/>
    </source>
</evidence>
<dbReference type="PANTHER" id="PTHR22771">
    <property type="entry name" value="CULLIN AND GALACTOSE-BINDING DOMAIN-CONTAINING"/>
    <property type="match status" value="1"/>
</dbReference>
<keyword evidence="6" id="KW-1185">Reference proteome</keyword>
<dbReference type="Gene3D" id="1.10.10.10">
    <property type="entry name" value="Winged helix-like DNA-binding domain superfamily/Winged helix DNA-binding domain"/>
    <property type="match status" value="1"/>
</dbReference>
<feature type="non-terminal residue" evidence="5">
    <location>
        <position position="1"/>
    </location>
</feature>
<dbReference type="PANTHER" id="PTHR22771:SF4">
    <property type="entry name" value="CULLIN 7-RELATED"/>
    <property type="match status" value="1"/>
</dbReference>
<dbReference type="EMBL" id="JAHRIO010092021">
    <property type="protein sequence ID" value="MEQ2189055.1"/>
    <property type="molecule type" value="Genomic_DNA"/>
</dbReference>
<dbReference type="Proteomes" id="UP001476798">
    <property type="component" value="Unassembled WGS sequence"/>
</dbReference>
<evidence type="ECO:0000313" key="6">
    <source>
        <dbReference type="Proteomes" id="UP001476798"/>
    </source>
</evidence>
<reference evidence="5 6" key="1">
    <citation type="submission" date="2021-06" db="EMBL/GenBank/DDBJ databases">
        <authorList>
            <person name="Palmer J.M."/>
        </authorList>
    </citation>
    <scope>NUCLEOTIDE SEQUENCE [LARGE SCALE GENOMIC DNA]</scope>
    <source>
        <strain evidence="5 6">GA_2019</strain>
        <tissue evidence="5">Muscle</tissue>
    </source>
</reference>
<evidence type="ECO:0000256" key="2">
    <source>
        <dbReference type="PROSITE-ProRule" id="PRU00330"/>
    </source>
</evidence>
<comment type="caution">
    <text evidence="5">The sequence shown here is derived from an EMBL/GenBank/DDBJ whole genome shotgun (WGS) entry which is preliminary data.</text>
</comment>
<protein>
    <recommendedName>
        <fullName evidence="4">Cullin family profile domain-containing protein</fullName>
    </recommendedName>
</protein>
<name>A0ABV0PZV4_9TELE</name>
<dbReference type="Pfam" id="PF00888">
    <property type="entry name" value="Cullin"/>
    <property type="match status" value="1"/>
</dbReference>
<dbReference type="InterPro" id="IPR001373">
    <property type="entry name" value="Cullin_N"/>
</dbReference>
<dbReference type="PROSITE" id="PS50069">
    <property type="entry name" value="CULLIN_2"/>
    <property type="match status" value="1"/>
</dbReference>
<evidence type="ECO:0000256" key="1">
    <source>
        <dbReference type="ARBA" id="ARBA00022843"/>
    </source>
</evidence>
<feature type="domain" description="Cullin family profile" evidence="4">
    <location>
        <begin position="61"/>
        <end position="164"/>
    </location>
</feature>
<evidence type="ECO:0000259" key="4">
    <source>
        <dbReference type="PROSITE" id="PS50069"/>
    </source>
</evidence>
<dbReference type="InterPro" id="IPR016158">
    <property type="entry name" value="Cullin_homology"/>
</dbReference>
<dbReference type="InterPro" id="IPR036388">
    <property type="entry name" value="WH-like_DNA-bd_sf"/>
</dbReference>
<proteinExistence type="inferred from homology"/>
<dbReference type="SUPFAM" id="SSF75632">
    <property type="entry name" value="Cullin homology domain"/>
    <property type="match status" value="1"/>
</dbReference>
<sequence>VKKFLESSCSLPDFVERYRTLYQRLKNAMEELFGQQTAFVLALRHGFSAALLQLSILRAMHVSERFAQYIDQMIQASGTPSGRVETLERLQQFLEPMLFLSGLELANTFEHFYRYYLGDRLLAQGNVWLESAVIDQIGSCFPSRFPQQMIKNLTELADLQQEFHLYRLQQLDQQLQEQDQSCLCQTVVRGADHCVSAGGVLQLKQQVASRSLQGIPASLHLLPMQTYLNVDEDAAGTLERKRNFIYCLIVNIMKQEKEMHIDNLVFKVSCTLVPSLKQVVVPAAPSSGSLCVFTP</sequence>
<dbReference type="Gene3D" id="1.20.1310.10">
    <property type="entry name" value="Cullin Repeats"/>
    <property type="match status" value="1"/>
</dbReference>
<accession>A0ABV0PZV4</accession>
<gene>
    <name evidence="5" type="ORF">GOODEAATRI_021285</name>
</gene>
<evidence type="ECO:0000313" key="5">
    <source>
        <dbReference type="EMBL" id="MEQ2189055.1"/>
    </source>
</evidence>
<dbReference type="InterPro" id="IPR045093">
    <property type="entry name" value="Cullin"/>
</dbReference>
<comment type="similarity">
    <text evidence="2 3">Belongs to the cullin family.</text>
</comment>
<keyword evidence="1" id="KW-0832">Ubl conjugation</keyword>